<evidence type="ECO:0000256" key="6">
    <source>
        <dbReference type="ARBA" id="ARBA00022553"/>
    </source>
</evidence>
<dbReference type="GO" id="GO:0009927">
    <property type="term" value="F:histidine phosphotransfer kinase activity"/>
    <property type="evidence" value="ECO:0007669"/>
    <property type="project" value="TreeGrafter"/>
</dbReference>
<evidence type="ECO:0000256" key="15">
    <source>
        <dbReference type="PROSITE-ProRule" id="PRU00169"/>
    </source>
</evidence>
<evidence type="ECO:0000256" key="13">
    <source>
        <dbReference type="ARBA" id="ARBA00023136"/>
    </source>
</evidence>
<dbReference type="SMART" id="SM00448">
    <property type="entry name" value="REC"/>
    <property type="match status" value="1"/>
</dbReference>
<dbReference type="InterPro" id="IPR036890">
    <property type="entry name" value="HATPase_C_sf"/>
</dbReference>
<dbReference type="Proteomes" id="UP000256805">
    <property type="component" value="Unassembled WGS sequence"/>
</dbReference>
<evidence type="ECO:0000256" key="8">
    <source>
        <dbReference type="ARBA" id="ARBA00022692"/>
    </source>
</evidence>
<dbReference type="CDD" id="cd17546">
    <property type="entry name" value="REC_hyHK_CKI1_RcsC-like"/>
    <property type="match status" value="1"/>
</dbReference>
<keyword evidence="11 16" id="KW-1133">Transmembrane helix</keyword>
<dbReference type="InterPro" id="IPR036641">
    <property type="entry name" value="HPT_dom_sf"/>
</dbReference>
<feature type="domain" description="Histidine kinase" evidence="17">
    <location>
        <begin position="392"/>
        <end position="608"/>
    </location>
</feature>
<evidence type="ECO:0000259" key="17">
    <source>
        <dbReference type="PROSITE" id="PS50109"/>
    </source>
</evidence>
<dbReference type="PROSITE" id="PS50894">
    <property type="entry name" value="HPT"/>
    <property type="match status" value="1"/>
</dbReference>
<dbReference type="PANTHER" id="PTHR43047">
    <property type="entry name" value="TWO-COMPONENT HISTIDINE PROTEIN KINASE"/>
    <property type="match status" value="1"/>
</dbReference>
<dbReference type="SUPFAM" id="SSF55874">
    <property type="entry name" value="ATPase domain of HSP90 chaperone/DNA topoisomerase II/histidine kinase"/>
    <property type="match status" value="1"/>
</dbReference>
<dbReference type="PROSITE" id="PS50109">
    <property type="entry name" value="HIS_KIN"/>
    <property type="match status" value="1"/>
</dbReference>
<evidence type="ECO:0000256" key="14">
    <source>
        <dbReference type="PROSITE-ProRule" id="PRU00110"/>
    </source>
</evidence>
<feature type="domain" description="Response regulatory" evidence="18">
    <location>
        <begin position="754"/>
        <end position="870"/>
    </location>
</feature>
<evidence type="ECO:0000256" key="5">
    <source>
        <dbReference type="ARBA" id="ARBA00022519"/>
    </source>
</evidence>
<dbReference type="SMART" id="SM00387">
    <property type="entry name" value="HATPase_c"/>
    <property type="match status" value="1"/>
</dbReference>
<dbReference type="Pfam" id="PF00072">
    <property type="entry name" value="Response_reg"/>
    <property type="match status" value="1"/>
</dbReference>
<evidence type="ECO:0000256" key="9">
    <source>
        <dbReference type="ARBA" id="ARBA00022777"/>
    </source>
</evidence>
<feature type="modified residue" description="4-aspartylphosphate" evidence="15">
    <location>
        <position position="805"/>
    </location>
</feature>
<feature type="modified residue" description="Phosphohistidine" evidence="14">
    <location>
        <position position="934"/>
    </location>
</feature>
<dbReference type="PANTHER" id="PTHR43047:SF72">
    <property type="entry name" value="OSMOSENSING HISTIDINE PROTEIN KINASE SLN1"/>
    <property type="match status" value="1"/>
</dbReference>
<dbReference type="CDD" id="cd16922">
    <property type="entry name" value="HATPase_EvgS-ArcB-TorS-like"/>
    <property type="match status" value="1"/>
</dbReference>
<accession>A0A375JD59</accession>
<dbReference type="Gene3D" id="1.10.287.130">
    <property type="match status" value="1"/>
</dbReference>
<dbReference type="InterPro" id="IPR008207">
    <property type="entry name" value="Sig_transdc_His_kin_Hpt_dom"/>
</dbReference>
<dbReference type="SUPFAM" id="SSF47384">
    <property type="entry name" value="Homodimeric domain of signal transducing histidine kinase"/>
    <property type="match status" value="1"/>
</dbReference>
<dbReference type="PRINTS" id="PR00344">
    <property type="entry name" value="BCTRLSENSOR"/>
</dbReference>
<dbReference type="SUPFAM" id="SSF52172">
    <property type="entry name" value="CheY-like"/>
    <property type="match status" value="1"/>
</dbReference>
<proteinExistence type="predicted"/>
<protein>
    <recommendedName>
        <fullName evidence="3">histidine kinase</fullName>
        <ecNumber evidence="3">2.7.13.3</ecNumber>
    </recommendedName>
</protein>
<keyword evidence="10" id="KW-0547">Nucleotide-binding</keyword>
<dbReference type="Gene3D" id="1.20.120.160">
    <property type="entry name" value="HPT domain"/>
    <property type="match status" value="1"/>
</dbReference>
<evidence type="ECO:0000256" key="16">
    <source>
        <dbReference type="SAM" id="Phobius"/>
    </source>
</evidence>
<evidence type="ECO:0000256" key="12">
    <source>
        <dbReference type="ARBA" id="ARBA00023012"/>
    </source>
</evidence>
<dbReference type="InterPro" id="IPR005467">
    <property type="entry name" value="His_kinase_dom"/>
</dbReference>
<dbReference type="RefSeq" id="WP_116386483.1">
    <property type="nucleotide sequence ID" value="NZ_OVTA01000105.1"/>
</dbReference>
<evidence type="ECO:0000256" key="2">
    <source>
        <dbReference type="ARBA" id="ARBA00004429"/>
    </source>
</evidence>
<dbReference type="InterPro" id="IPR003594">
    <property type="entry name" value="HATPase_dom"/>
</dbReference>
<dbReference type="GO" id="GO:0005886">
    <property type="term" value="C:plasma membrane"/>
    <property type="evidence" value="ECO:0007669"/>
    <property type="project" value="UniProtKB-SubCell"/>
</dbReference>
<evidence type="ECO:0000256" key="7">
    <source>
        <dbReference type="ARBA" id="ARBA00022679"/>
    </source>
</evidence>
<reference evidence="20 21" key="1">
    <citation type="submission" date="2018-01" db="EMBL/GenBank/DDBJ databases">
        <authorList>
            <person name="Gaut B.S."/>
            <person name="Morton B.R."/>
            <person name="Clegg M.T."/>
            <person name="Duvall M.R."/>
        </authorList>
    </citation>
    <scope>NUCLEOTIDE SEQUENCE [LARGE SCALE GENOMIC DNA]</scope>
    <source>
        <strain evidence="20">Cupriavidus taiwanensis cmp 52</strain>
    </source>
</reference>
<comment type="catalytic activity">
    <reaction evidence="1">
        <text>ATP + protein L-histidine = ADP + protein N-phospho-L-histidine.</text>
        <dbReference type="EC" id="2.7.13.3"/>
    </reaction>
</comment>
<gene>
    <name evidence="20" type="primary">rcsC</name>
    <name evidence="20" type="ORF">CBM2634_U40015</name>
</gene>
<keyword evidence="10" id="KW-0067">ATP-binding</keyword>
<organism evidence="20 21">
    <name type="scientific">Cupriavidus taiwanensis</name>
    <dbReference type="NCBI Taxonomy" id="164546"/>
    <lineage>
        <taxon>Bacteria</taxon>
        <taxon>Pseudomonadati</taxon>
        <taxon>Pseudomonadota</taxon>
        <taxon>Betaproteobacteria</taxon>
        <taxon>Burkholderiales</taxon>
        <taxon>Burkholderiaceae</taxon>
        <taxon>Cupriavidus</taxon>
    </lineage>
</organism>
<feature type="transmembrane region" description="Helical" evidence="16">
    <location>
        <begin position="332"/>
        <end position="353"/>
    </location>
</feature>
<evidence type="ECO:0000256" key="11">
    <source>
        <dbReference type="ARBA" id="ARBA00022989"/>
    </source>
</evidence>
<evidence type="ECO:0000313" key="20">
    <source>
        <dbReference type="EMBL" id="SPS02859.1"/>
    </source>
</evidence>
<evidence type="ECO:0000313" key="21">
    <source>
        <dbReference type="Proteomes" id="UP000256805"/>
    </source>
</evidence>
<keyword evidence="5" id="KW-0997">Cell inner membrane</keyword>
<dbReference type="Gene3D" id="3.30.565.10">
    <property type="entry name" value="Histidine kinase-like ATPase, C-terminal domain"/>
    <property type="match status" value="1"/>
</dbReference>
<comment type="subcellular location">
    <subcellularLocation>
        <location evidence="2">Cell inner membrane</location>
        <topology evidence="2">Multi-pass membrane protein</topology>
    </subcellularLocation>
</comment>
<evidence type="ECO:0000256" key="1">
    <source>
        <dbReference type="ARBA" id="ARBA00000085"/>
    </source>
</evidence>
<keyword evidence="9" id="KW-0418">Kinase</keyword>
<keyword evidence="12" id="KW-0902">Two-component regulatory system</keyword>
<dbReference type="SUPFAM" id="SSF47226">
    <property type="entry name" value="Histidine-containing phosphotransfer domain, HPT domain"/>
    <property type="match status" value="1"/>
</dbReference>
<dbReference type="InterPro" id="IPR001789">
    <property type="entry name" value="Sig_transdc_resp-reg_receiver"/>
</dbReference>
<dbReference type="PROSITE" id="PS50110">
    <property type="entry name" value="RESPONSE_REGULATORY"/>
    <property type="match status" value="1"/>
</dbReference>
<feature type="domain" description="HPt" evidence="19">
    <location>
        <begin position="895"/>
        <end position="993"/>
    </location>
</feature>
<dbReference type="InterPro" id="IPR036097">
    <property type="entry name" value="HisK_dim/P_sf"/>
</dbReference>
<keyword evidence="7 20" id="KW-0808">Transferase</keyword>
<feature type="transmembrane region" description="Helical" evidence="16">
    <location>
        <begin position="33"/>
        <end position="55"/>
    </location>
</feature>
<evidence type="ECO:0000259" key="18">
    <source>
        <dbReference type="PROSITE" id="PS50110"/>
    </source>
</evidence>
<dbReference type="Pfam" id="PF02518">
    <property type="entry name" value="HATPase_c"/>
    <property type="match status" value="1"/>
</dbReference>
<evidence type="ECO:0000256" key="3">
    <source>
        <dbReference type="ARBA" id="ARBA00012438"/>
    </source>
</evidence>
<dbReference type="InterPro" id="IPR011006">
    <property type="entry name" value="CheY-like_superfamily"/>
</dbReference>
<dbReference type="Pfam" id="PF00512">
    <property type="entry name" value="HisKA"/>
    <property type="match status" value="1"/>
</dbReference>
<dbReference type="AlphaFoldDB" id="A0A375JD59"/>
<dbReference type="Gene3D" id="3.40.50.2300">
    <property type="match status" value="1"/>
</dbReference>
<dbReference type="InterPro" id="IPR004358">
    <property type="entry name" value="Sig_transdc_His_kin-like_C"/>
</dbReference>
<evidence type="ECO:0000259" key="19">
    <source>
        <dbReference type="PROSITE" id="PS50894"/>
    </source>
</evidence>
<dbReference type="EMBL" id="OVTA01000105">
    <property type="protein sequence ID" value="SPS02859.1"/>
    <property type="molecule type" value="Genomic_DNA"/>
</dbReference>
<dbReference type="EC" id="2.7.13.3" evidence="3"/>
<sequence>MTPSPFEPPAPPPPPPPADLQAIERNLQRERRVFTMVVLLLALVVVASAAATVLVRLNGSLRAQEQVARLYEQGVVDALLARRSTLAATNLILELHASGTFPAASGRPAGHLCRRVSPSSLADEVLQRSCDQAVRTLTAASQKPSIEMISLASGAMYRYQAADLAPAATRTAPPRMPPAAIIAAVLESFRGRDLDLLQAAREKRVIWKSIPAGAHGHEPEIIGATLVAQGDALYAIVLTRMPLRELLRPAGPNLPIPEPIVFDSGGTPLVAAGARAGMQRLDLRLAQQPDGLFHWVPDYGWALRRPPLVADFGHLIFALPIGHQLGEMAGELSVVGLIAAALIGLLLAMYRYWNYRFLTGTYAESARAQRLLHEAKLASDAAARARVAFFASMSHEIRTPLASLLGNMELVAMGALEPAQRARVSAMQMSAEGLLQIVNDVLDFSRIDVGAFRLAEEPVSVTAYFSRIALAHAPLAGQRKLSFLAVYGSELPASLELDPVRVTQIVGNLLGNAFKFTPAGKVVLRARWVDGHLEIVVSDTGIGISEACRGRLFQPFSQVGDNRLGQARGTGLGLSVCLRLVERMRGHIALDSILGVGTRVTVRLPLRVADAAPSPRLRLPRNRTLVLAREAECLEGLLNHFDWGACQPSARTDVDAPVDADSHDCLLVADGFDPIDVMAWWRRPASMVWLKQSGPPVATTRPDGGSEVSAYSLPGIHAAVVAVLSRAQALPQAADSRSGFDGAVRVPAPLAGRVVLVAEDNLLNRNLLRDQLLALGASVIEAGNGNEAMAMLRQHGHGVDAVLTDIDMPVMNGFDLLSEIRRAGMPIPVYAVSASAQPDDVARGQASGFSGYLTKPVSLAALASVLARVGATAGAMQREAGAQPDTLADEALPELPTVPGEYAEAFLAQTSADLAQCDAIRAARDVHRLERLLHRISGTLAVLGGSQLAELCADLHDYAAEKADKAEWDDEIERQSGYIAQRLRQMCEALVAGQAAAHKRC</sequence>
<keyword evidence="13 16" id="KW-0472">Membrane</keyword>
<keyword evidence="8 16" id="KW-0812">Transmembrane</keyword>
<dbReference type="SMART" id="SM00388">
    <property type="entry name" value="HisKA"/>
    <property type="match status" value="1"/>
</dbReference>
<dbReference type="GO" id="GO:0000155">
    <property type="term" value="F:phosphorelay sensor kinase activity"/>
    <property type="evidence" value="ECO:0007669"/>
    <property type="project" value="InterPro"/>
</dbReference>
<keyword evidence="6 15" id="KW-0597">Phosphoprotein</keyword>
<keyword evidence="4" id="KW-1003">Cell membrane</keyword>
<dbReference type="InterPro" id="IPR003661">
    <property type="entry name" value="HisK_dim/P_dom"/>
</dbReference>
<dbReference type="CDD" id="cd00082">
    <property type="entry name" value="HisKA"/>
    <property type="match status" value="1"/>
</dbReference>
<evidence type="ECO:0000256" key="4">
    <source>
        <dbReference type="ARBA" id="ARBA00022475"/>
    </source>
</evidence>
<name>A0A375JD59_9BURK</name>
<dbReference type="Pfam" id="PF01627">
    <property type="entry name" value="Hpt"/>
    <property type="match status" value="1"/>
</dbReference>
<evidence type="ECO:0000256" key="10">
    <source>
        <dbReference type="ARBA" id="ARBA00022840"/>
    </source>
</evidence>